<evidence type="ECO:0000313" key="1">
    <source>
        <dbReference type="EMBL" id="QBB70607.1"/>
    </source>
</evidence>
<keyword evidence="2" id="KW-1185">Reference proteome</keyword>
<reference evidence="1 2" key="1">
    <citation type="submission" date="2019-01" db="EMBL/GenBank/DDBJ databases">
        <title>Pseudolysobacter antarctica gen. nov., sp. nov., isolated from Fildes Peninsula, Antarctica.</title>
        <authorList>
            <person name="Wei Z."/>
            <person name="Peng F."/>
        </authorList>
    </citation>
    <scope>NUCLEOTIDE SEQUENCE [LARGE SCALE GENOMIC DNA]</scope>
    <source>
        <strain evidence="1 2">AQ6-296</strain>
    </source>
</reference>
<dbReference type="RefSeq" id="WP_129832864.1">
    <property type="nucleotide sequence ID" value="NZ_CP035704.1"/>
</dbReference>
<proteinExistence type="predicted"/>
<protein>
    <submittedName>
        <fullName evidence="1">Uncharacterized protein</fullName>
    </submittedName>
</protein>
<accession>A0A411HJP3</accession>
<dbReference type="AlphaFoldDB" id="A0A411HJP3"/>
<dbReference type="KEGG" id="xbc:ELE36_09650"/>
<organism evidence="1 2">
    <name type="scientific">Pseudolysobacter antarcticus</name>
    <dbReference type="NCBI Taxonomy" id="2511995"/>
    <lineage>
        <taxon>Bacteria</taxon>
        <taxon>Pseudomonadati</taxon>
        <taxon>Pseudomonadota</taxon>
        <taxon>Gammaproteobacteria</taxon>
        <taxon>Lysobacterales</taxon>
        <taxon>Rhodanobacteraceae</taxon>
        <taxon>Pseudolysobacter</taxon>
    </lineage>
</organism>
<dbReference type="Proteomes" id="UP000291562">
    <property type="component" value="Chromosome"/>
</dbReference>
<sequence length="94" mass="10335">MSTTRFRLTGSQQSADDVVTALHSLDDVDRIEEVIDQMNEMRDDSSSSGLVDDSGRGLHCIEVEGPARISETVVDLVEAKAHDLGLVVEFVDRF</sequence>
<name>A0A411HJP3_9GAMM</name>
<dbReference type="EMBL" id="CP035704">
    <property type="protein sequence ID" value="QBB70607.1"/>
    <property type="molecule type" value="Genomic_DNA"/>
</dbReference>
<gene>
    <name evidence="1" type="ORF">ELE36_09650</name>
</gene>
<dbReference type="OrthoDB" id="6044454at2"/>
<evidence type="ECO:0000313" key="2">
    <source>
        <dbReference type="Proteomes" id="UP000291562"/>
    </source>
</evidence>